<accession>A0A0P0FDE8</accession>
<reference evidence="4 5" key="1">
    <citation type="submission" date="2018-08" db="EMBL/GenBank/DDBJ databases">
        <title>A genome reference for cultivated species of the human gut microbiota.</title>
        <authorList>
            <person name="Zou Y."/>
            <person name="Xue W."/>
            <person name="Luo G."/>
        </authorList>
    </citation>
    <scope>NUCLEOTIDE SEQUENCE [LARGE SCALE GENOMIC DNA]</scope>
    <source>
        <strain evidence="4 5">AF37-12</strain>
    </source>
</reference>
<dbReference type="Proteomes" id="UP000436858">
    <property type="component" value="Unassembled WGS sequence"/>
</dbReference>
<evidence type="ECO:0000313" key="6">
    <source>
        <dbReference type="Proteomes" id="UP000436825"/>
    </source>
</evidence>
<evidence type="ECO:0000313" key="3">
    <source>
        <dbReference type="EMBL" id="KAB4480468.1"/>
    </source>
</evidence>
<feature type="transmembrane region" description="Helical" evidence="1">
    <location>
        <begin position="92"/>
        <end position="110"/>
    </location>
</feature>
<evidence type="ECO:0000313" key="2">
    <source>
        <dbReference type="EMBL" id="KAB4458506.1"/>
    </source>
</evidence>
<keyword evidence="1" id="KW-1133">Transmembrane helix</keyword>
<dbReference type="EMBL" id="WCRY01000014">
    <property type="protein sequence ID" value="KAB4480468.1"/>
    <property type="molecule type" value="Genomic_DNA"/>
</dbReference>
<evidence type="ECO:0000313" key="7">
    <source>
        <dbReference type="Proteomes" id="UP000436858"/>
    </source>
</evidence>
<proteinExistence type="predicted"/>
<keyword evidence="1" id="KW-0812">Transmembrane</keyword>
<dbReference type="EMBL" id="QROV01000059">
    <property type="protein sequence ID" value="RHL52194.1"/>
    <property type="molecule type" value="Genomic_DNA"/>
</dbReference>
<protein>
    <recommendedName>
        <fullName evidence="8">Transmembrane protein</fullName>
    </recommendedName>
</protein>
<evidence type="ECO:0000313" key="4">
    <source>
        <dbReference type="EMBL" id="RHL52194.1"/>
    </source>
</evidence>
<feature type="transmembrane region" description="Helical" evidence="1">
    <location>
        <begin position="60"/>
        <end position="80"/>
    </location>
</feature>
<reference evidence="6 7" key="2">
    <citation type="journal article" date="2019" name="Nat. Med.">
        <title>A library of human gut bacterial isolates paired with longitudinal multiomics data enables mechanistic microbiome research.</title>
        <authorList>
            <person name="Poyet M."/>
            <person name="Groussin M."/>
            <person name="Gibbons S.M."/>
            <person name="Avila-Pacheco J."/>
            <person name="Jiang X."/>
            <person name="Kearney S.M."/>
            <person name="Perrotta A.R."/>
            <person name="Berdy B."/>
            <person name="Zhao S."/>
            <person name="Lieberman T.D."/>
            <person name="Swanson P.K."/>
            <person name="Smith M."/>
            <person name="Roesemann S."/>
            <person name="Alexander J.E."/>
            <person name="Rich S.A."/>
            <person name="Livny J."/>
            <person name="Vlamakis H."/>
            <person name="Clish C."/>
            <person name="Bullock K."/>
            <person name="Deik A."/>
            <person name="Scott J."/>
            <person name="Pierce K.A."/>
            <person name="Xavier R.J."/>
            <person name="Alm E.J."/>
        </authorList>
    </citation>
    <scope>NUCLEOTIDE SEQUENCE [LARGE SCALE GENOMIC DNA]</scope>
    <source>
        <strain evidence="2 6">BIOML-A160</strain>
        <strain evidence="3 7">BIOML-A162</strain>
    </source>
</reference>
<dbReference type="Proteomes" id="UP000283616">
    <property type="component" value="Unassembled WGS sequence"/>
</dbReference>
<dbReference type="Proteomes" id="UP000436825">
    <property type="component" value="Unassembled WGS sequence"/>
</dbReference>
<gene>
    <name evidence="4" type="ORF">DW011_25625</name>
    <name evidence="2" type="ORF">GAN75_00115</name>
    <name evidence="3" type="ORF">GAN91_15620</name>
</gene>
<evidence type="ECO:0000256" key="1">
    <source>
        <dbReference type="SAM" id="Phobius"/>
    </source>
</evidence>
<dbReference type="AlphaFoldDB" id="A0A0P0FDE8"/>
<evidence type="ECO:0000313" key="5">
    <source>
        <dbReference type="Proteomes" id="UP000283616"/>
    </source>
</evidence>
<evidence type="ECO:0008006" key="8">
    <source>
        <dbReference type="Google" id="ProtNLM"/>
    </source>
</evidence>
<dbReference type="KEGG" id="btho:Btheta7330_01591"/>
<organism evidence="3 7">
    <name type="scientific">Bacteroides thetaiotaomicron</name>
    <dbReference type="NCBI Taxonomy" id="818"/>
    <lineage>
        <taxon>Bacteria</taxon>
        <taxon>Pseudomonadati</taxon>
        <taxon>Bacteroidota</taxon>
        <taxon>Bacteroidia</taxon>
        <taxon>Bacteroidales</taxon>
        <taxon>Bacteroidaceae</taxon>
        <taxon>Bacteroides</taxon>
    </lineage>
</organism>
<keyword evidence="1" id="KW-0472">Membrane</keyword>
<name>A0A0P0FDE8_BACT4</name>
<comment type="caution">
    <text evidence="3">The sequence shown here is derived from an EMBL/GenBank/DDBJ whole genome shotgun (WGS) entry which is preliminary data.</text>
</comment>
<dbReference type="EMBL" id="WCRW01000001">
    <property type="protein sequence ID" value="KAB4458506.1"/>
    <property type="molecule type" value="Genomic_DNA"/>
</dbReference>
<sequence>MSNCYDNTSVHVDISRTQSTAHSQSIRERIDVEIAFKCSGYHILSLRKCTWKVLVTPISLYRYASFYLVFIPIERFFYIYWSREATTTLLKLVNGIIFYFLFFSYCCALINKALARKKRNIFVLDIIVNFNLNINTILDRINLSQIIL</sequence>